<comment type="caution">
    <text evidence="1">The sequence shown here is derived from an EMBL/GenBank/DDBJ whole genome shotgun (WGS) entry which is preliminary data.</text>
</comment>
<gene>
    <name evidence="1" type="ORF">S12H4_38718</name>
</gene>
<proteinExistence type="predicted"/>
<sequence>LNRKSAIIFVLFLLHGCGPAFHAPCLDTAILHAQTFKDKSYEVRIAYGKTFTGKWHVQAQVKVKDEWKWLVSDTFIMTGRKHNFTIKKNLTLEETKRRWRRSK</sequence>
<evidence type="ECO:0000313" key="1">
    <source>
        <dbReference type="EMBL" id="GAI94433.1"/>
    </source>
</evidence>
<protein>
    <submittedName>
        <fullName evidence="1">Uncharacterized protein</fullName>
    </submittedName>
</protein>
<feature type="non-terminal residue" evidence="1">
    <location>
        <position position="1"/>
    </location>
</feature>
<accession>X1SNB9</accession>
<dbReference type="AlphaFoldDB" id="X1SNB9"/>
<dbReference type="EMBL" id="BARW01023329">
    <property type="protein sequence ID" value="GAI94433.1"/>
    <property type="molecule type" value="Genomic_DNA"/>
</dbReference>
<reference evidence="1" key="1">
    <citation type="journal article" date="2014" name="Front. Microbiol.">
        <title>High frequency of phylogenetically diverse reductive dehalogenase-homologous genes in deep subseafloor sedimentary metagenomes.</title>
        <authorList>
            <person name="Kawai M."/>
            <person name="Futagami T."/>
            <person name="Toyoda A."/>
            <person name="Takaki Y."/>
            <person name="Nishi S."/>
            <person name="Hori S."/>
            <person name="Arai W."/>
            <person name="Tsubouchi T."/>
            <person name="Morono Y."/>
            <person name="Uchiyama I."/>
            <person name="Ito T."/>
            <person name="Fujiyama A."/>
            <person name="Inagaki F."/>
            <person name="Takami H."/>
        </authorList>
    </citation>
    <scope>NUCLEOTIDE SEQUENCE</scope>
    <source>
        <strain evidence="1">Expedition CK06-06</strain>
    </source>
</reference>
<name>X1SNB9_9ZZZZ</name>
<organism evidence="1">
    <name type="scientific">marine sediment metagenome</name>
    <dbReference type="NCBI Taxonomy" id="412755"/>
    <lineage>
        <taxon>unclassified sequences</taxon>
        <taxon>metagenomes</taxon>
        <taxon>ecological metagenomes</taxon>
    </lineage>
</organism>